<dbReference type="InterPro" id="IPR001214">
    <property type="entry name" value="SET_dom"/>
</dbReference>
<evidence type="ECO:0000259" key="1">
    <source>
        <dbReference type="Pfam" id="PF00856"/>
    </source>
</evidence>
<organism evidence="2 3">
    <name type="scientific">Edaphochlamys debaryana</name>
    <dbReference type="NCBI Taxonomy" id="47281"/>
    <lineage>
        <taxon>Eukaryota</taxon>
        <taxon>Viridiplantae</taxon>
        <taxon>Chlorophyta</taxon>
        <taxon>core chlorophytes</taxon>
        <taxon>Chlorophyceae</taxon>
        <taxon>CS clade</taxon>
        <taxon>Chlamydomonadales</taxon>
        <taxon>Chlamydomonadales incertae sedis</taxon>
        <taxon>Edaphochlamys</taxon>
    </lineage>
</organism>
<accession>A0A835XNA2</accession>
<name>A0A835XNA2_9CHLO</name>
<dbReference type="Gene3D" id="2.170.270.10">
    <property type="entry name" value="SET domain"/>
    <property type="match status" value="1"/>
</dbReference>
<proteinExistence type="predicted"/>
<protein>
    <recommendedName>
        <fullName evidence="1">SET domain-containing protein</fullName>
    </recommendedName>
</protein>
<dbReference type="EMBL" id="JAEHOE010000184">
    <property type="protein sequence ID" value="KAG2483229.1"/>
    <property type="molecule type" value="Genomic_DNA"/>
</dbReference>
<dbReference type="AlphaFoldDB" id="A0A835XNA2"/>
<dbReference type="InterPro" id="IPR046341">
    <property type="entry name" value="SET_dom_sf"/>
</dbReference>
<evidence type="ECO:0000313" key="2">
    <source>
        <dbReference type="EMBL" id="KAG2483229.1"/>
    </source>
</evidence>
<dbReference type="Proteomes" id="UP000612055">
    <property type="component" value="Unassembled WGS sequence"/>
</dbReference>
<dbReference type="Pfam" id="PF00856">
    <property type="entry name" value="SET"/>
    <property type="match status" value="1"/>
</dbReference>
<reference evidence="2" key="1">
    <citation type="journal article" date="2020" name="bioRxiv">
        <title>Comparative genomics of Chlamydomonas.</title>
        <authorList>
            <person name="Craig R.J."/>
            <person name="Hasan A.R."/>
            <person name="Ness R.W."/>
            <person name="Keightley P.D."/>
        </authorList>
    </citation>
    <scope>NUCLEOTIDE SEQUENCE</scope>
    <source>
        <strain evidence="2">CCAP 11/70</strain>
    </source>
</reference>
<feature type="domain" description="SET" evidence="1">
    <location>
        <begin position="50"/>
        <end position="88"/>
    </location>
</feature>
<dbReference type="OrthoDB" id="5560686at2759"/>
<dbReference type="CDD" id="cd08161">
    <property type="entry name" value="SET"/>
    <property type="match status" value="1"/>
</dbReference>
<comment type="caution">
    <text evidence="2">The sequence shown here is derived from an EMBL/GenBank/DDBJ whole genome shotgun (WGS) entry which is preliminary data.</text>
</comment>
<sequence length="118" mass="12660">MADHGARTISLSPVEAATHLRRLSRDETHVFLRQAFVNPEDPRALCVNPTDPGRFVNHSPAPNLLPGLTGGVAVRDIAPGEELTCDYGGLASPPWYQALCDEYGVLSTADVVTKYGST</sequence>
<dbReference type="SUPFAM" id="SSF82199">
    <property type="entry name" value="SET domain"/>
    <property type="match status" value="1"/>
</dbReference>
<gene>
    <name evidence="2" type="ORF">HYH03_017886</name>
</gene>
<evidence type="ECO:0000313" key="3">
    <source>
        <dbReference type="Proteomes" id="UP000612055"/>
    </source>
</evidence>
<keyword evidence="3" id="KW-1185">Reference proteome</keyword>